<evidence type="ECO:0000313" key="2">
    <source>
        <dbReference type="Proteomes" id="UP000646738"/>
    </source>
</evidence>
<sequence length="139" mass="15170">MSSRKRRRIITCDACGKRREHGGHGWCRTCLTRWVYHGRPADGPPPALSPAPCGTDGAYQRHLRKGEEPCQACRDAHAAKQRSYTRRHSVSSHWSREEAQAAVAVAARSKGVADCRLVLEALGLAPSGAAHRDHVGRAA</sequence>
<proteinExistence type="predicted"/>
<keyword evidence="2" id="KW-1185">Reference proteome</keyword>
<dbReference type="EMBL" id="BNEA01000001">
    <property type="protein sequence ID" value="GHI50363.1"/>
    <property type="molecule type" value="Genomic_DNA"/>
</dbReference>
<reference evidence="2" key="1">
    <citation type="submission" date="2023-07" db="EMBL/GenBank/DDBJ databases">
        <title>Whole genome shotgun sequence of Streptomyces achromogenes subsp. rubradiris NBRC 14000.</title>
        <authorList>
            <person name="Komaki H."/>
            <person name="Tamura T."/>
        </authorList>
    </citation>
    <scope>NUCLEOTIDE SEQUENCE [LARGE SCALE GENOMIC DNA]</scope>
    <source>
        <strain evidence="2">NBRC 14000</strain>
    </source>
</reference>
<gene>
    <name evidence="1" type="ORF">Srubr_02090</name>
</gene>
<protein>
    <recommendedName>
        <fullName evidence="3">Recombination endonuclease VII</fullName>
    </recommendedName>
</protein>
<dbReference type="Proteomes" id="UP000646738">
    <property type="component" value="Unassembled WGS sequence"/>
</dbReference>
<evidence type="ECO:0008006" key="3">
    <source>
        <dbReference type="Google" id="ProtNLM"/>
    </source>
</evidence>
<accession>A0ABQ3R3D2</accession>
<organism evidence="1 2">
    <name type="scientific">Streptomyces rubradiris</name>
    <name type="common">Streptomyces achromogenes subsp. rubradiris</name>
    <dbReference type="NCBI Taxonomy" id="285531"/>
    <lineage>
        <taxon>Bacteria</taxon>
        <taxon>Bacillati</taxon>
        <taxon>Actinomycetota</taxon>
        <taxon>Actinomycetes</taxon>
        <taxon>Kitasatosporales</taxon>
        <taxon>Streptomycetaceae</taxon>
        <taxon>Streptomyces</taxon>
    </lineage>
</organism>
<evidence type="ECO:0000313" key="1">
    <source>
        <dbReference type="EMBL" id="GHI50363.1"/>
    </source>
</evidence>
<name>A0ABQ3R3D2_STRRR</name>
<comment type="caution">
    <text evidence="1">The sequence shown here is derived from an EMBL/GenBank/DDBJ whole genome shotgun (WGS) entry which is preliminary data.</text>
</comment>